<dbReference type="CDD" id="cd19501">
    <property type="entry name" value="RecA-like_FtsH"/>
    <property type="match status" value="1"/>
</dbReference>
<dbReference type="InterPro" id="IPR005936">
    <property type="entry name" value="FtsH"/>
</dbReference>
<keyword evidence="3 9" id="KW-0479">Metal-binding</keyword>
<dbReference type="InterPro" id="IPR011546">
    <property type="entry name" value="Pept_M41_FtsH_extracell"/>
</dbReference>
<comment type="similarity">
    <text evidence="9">In the central section; belongs to the AAA ATPase family.</text>
</comment>
<dbReference type="InterPro" id="IPR003960">
    <property type="entry name" value="ATPase_AAA_CS"/>
</dbReference>
<dbReference type="EMBL" id="JAHZSV010000062">
    <property type="protein sequence ID" value="MBW8201992.1"/>
    <property type="molecule type" value="Genomic_DNA"/>
</dbReference>
<dbReference type="EC" id="3.4.24.-" evidence="9"/>
<keyword evidence="5 9" id="KW-0378">Hydrolase</keyword>
<dbReference type="Pfam" id="PF01434">
    <property type="entry name" value="Peptidase_M41"/>
    <property type="match status" value="1"/>
</dbReference>
<evidence type="ECO:0000259" key="11">
    <source>
        <dbReference type="SMART" id="SM00382"/>
    </source>
</evidence>
<evidence type="ECO:0000256" key="3">
    <source>
        <dbReference type="ARBA" id="ARBA00022723"/>
    </source>
</evidence>
<name>A0ABS7EWI6_9FLAO</name>
<dbReference type="InterPro" id="IPR027417">
    <property type="entry name" value="P-loop_NTPase"/>
</dbReference>
<dbReference type="HAMAP" id="MF_01458">
    <property type="entry name" value="FtsH"/>
    <property type="match status" value="1"/>
</dbReference>
<dbReference type="Pfam" id="PF00004">
    <property type="entry name" value="AAA"/>
    <property type="match status" value="1"/>
</dbReference>
<proteinExistence type="inferred from homology"/>
<feature type="transmembrane region" description="Helical" evidence="9">
    <location>
        <begin position="9"/>
        <end position="27"/>
    </location>
</feature>
<feature type="binding site" evidence="9">
    <location>
        <begin position="228"/>
        <end position="235"/>
    </location>
    <ligand>
        <name>ATP</name>
        <dbReference type="ChEBI" id="CHEBI:30616"/>
    </ligand>
</feature>
<dbReference type="InterPro" id="IPR041569">
    <property type="entry name" value="AAA_lid_3"/>
</dbReference>
<feature type="active site" evidence="9">
    <location>
        <position position="453"/>
    </location>
</feature>
<accession>A0ABS7EWI6</accession>
<dbReference type="InterPro" id="IPR003959">
    <property type="entry name" value="ATPase_AAA_core"/>
</dbReference>
<comment type="subunit">
    <text evidence="9">Homohexamer.</text>
</comment>
<comment type="function">
    <text evidence="9">Acts as a processive, ATP-dependent zinc metallopeptidase for both cytoplasmic and membrane proteins. Plays a role in the quality control of integral membrane proteins.</text>
</comment>
<dbReference type="Gene3D" id="3.40.50.300">
    <property type="entry name" value="P-loop containing nucleotide triphosphate hydrolases"/>
    <property type="match status" value="1"/>
</dbReference>
<evidence type="ECO:0000313" key="12">
    <source>
        <dbReference type="EMBL" id="MBW8201992.1"/>
    </source>
</evidence>
<evidence type="ECO:0000256" key="8">
    <source>
        <dbReference type="ARBA" id="ARBA00023049"/>
    </source>
</evidence>
<evidence type="ECO:0000256" key="2">
    <source>
        <dbReference type="ARBA" id="ARBA00022670"/>
    </source>
</evidence>
<feature type="binding site" evidence="9">
    <location>
        <position position="456"/>
    </location>
    <ligand>
        <name>Zn(2+)</name>
        <dbReference type="ChEBI" id="CHEBI:29105"/>
        <note>catalytic</note>
    </ligand>
</feature>
<evidence type="ECO:0000256" key="7">
    <source>
        <dbReference type="ARBA" id="ARBA00022840"/>
    </source>
</evidence>
<dbReference type="Pfam" id="PF17862">
    <property type="entry name" value="AAA_lid_3"/>
    <property type="match status" value="1"/>
</dbReference>
<dbReference type="Proteomes" id="UP001196136">
    <property type="component" value="Unassembled WGS sequence"/>
</dbReference>
<comment type="cofactor">
    <cofactor evidence="9">
        <name>Zn(2+)</name>
        <dbReference type="ChEBI" id="CHEBI:29105"/>
    </cofactor>
    <text evidence="9">Binds 1 zinc ion per subunit.</text>
</comment>
<evidence type="ECO:0000256" key="1">
    <source>
        <dbReference type="ARBA" id="ARBA00010044"/>
    </source>
</evidence>
<keyword evidence="9" id="KW-1133">Transmembrane helix</keyword>
<feature type="binding site" evidence="9">
    <location>
        <position position="529"/>
    </location>
    <ligand>
        <name>Zn(2+)</name>
        <dbReference type="ChEBI" id="CHEBI:29105"/>
        <note>catalytic</note>
    </ligand>
</feature>
<evidence type="ECO:0000256" key="10">
    <source>
        <dbReference type="RuleBase" id="RU003651"/>
    </source>
</evidence>
<keyword evidence="7 9" id="KW-0067">ATP-binding</keyword>
<keyword evidence="6 9" id="KW-0862">Zinc</keyword>
<protein>
    <recommendedName>
        <fullName evidence="9">ATP-dependent zinc metalloprotease FtsH</fullName>
        <ecNumber evidence="9">3.4.24.-</ecNumber>
    </recommendedName>
</protein>
<dbReference type="PROSITE" id="PS00674">
    <property type="entry name" value="AAA"/>
    <property type="match status" value="1"/>
</dbReference>
<feature type="domain" description="AAA+ ATPase" evidence="11">
    <location>
        <begin position="220"/>
        <end position="361"/>
    </location>
</feature>
<dbReference type="Gene3D" id="1.10.8.60">
    <property type="match status" value="1"/>
</dbReference>
<dbReference type="SUPFAM" id="SSF140990">
    <property type="entry name" value="FtsH protease domain-like"/>
    <property type="match status" value="1"/>
</dbReference>
<evidence type="ECO:0000256" key="4">
    <source>
        <dbReference type="ARBA" id="ARBA00022741"/>
    </source>
</evidence>
<evidence type="ECO:0000256" key="5">
    <source>
        <dbReference type="ARBA" id="ARBA00022801"/>
    </source>
</evidence>
<keyword evidence="9" id="KW-0812">Transmembrane</keyword>
<sequence length="638" mass="71472">MKKRGKYSIWYYVAVFAFILGLQFMFFPNDIARNNEITYGEFKKKLANREIEKLVILPDKFVGLYKGNEALDSTNNVTSGPSTPWRLRLEDVEEQMKRQFTVNRLPNIEDRELLRLLDEHQIDYSGKIQQNFIRDFILNWIFPILLFFILWGLLYRNVWSGKGNPMLTMGKNKVKIQAEDPSKKVTFEQVAGVDEAVEEVQELVNFLKEPGKYSKLGGKLPKGVLLVGPPGTGKTLLARAVAGESGVPFFNMSGSDFVEMFVGVGAARVRDLFQQAKTQAPCIIFIDELDAIGKKRGGAGVIGGGYDERENTLNQLLVEMDGFDPGKGVVIMGATNRPEVLDPALLRPGRFDRQVLVDRPDMKGREAIFHVHTRKLVLADDVDLANLAAMTPGFAGAEIANVCNEAALLAVRNDHQKITNGDFESAIERVIAGLEKKNKVINEQERKIIAYHESGHAIVGYFTEGADEVQKVSIVPRGIGALGYTLQMPLEDRYLMTKTELLGKIKGLLGGRAAEEIVFGDITTGASNDLERVSRLARNMITVYGMSEKVPNISLVQQSGYGFLGSDAYQDKRSEKLEQLIDDEVQKIINDCYDEVKKLLREKRGLLDAMSMELLEKEVLNKKDIRRILGKKTKKQTI</sequence>
<dbReference type="GO" id="GO:0008237">
    <property type="term" value="F:metallopeptidase activity"/>
    <property type="evidence" value="ECO:0007669"/>
    <property type="project" value="UniProtKB-KW"/>
</dbReference>
<feature type="transmembrane region" description="Helical" evidence="9">
    <location>
        <begin position="137"/>
        <end position="155"/>
    </location>
</feature>
<feature type="binding site" evidence="9">
    <location>
        <position position="452"/>
    </location>
    <ligand>
        <name>Zn(2+)</name>
        <dbReference type="ChEBI" id="CHEBI:29105"/>
        <note>catalytic</note>
    </ligand>
</feature>
<dbReference type="SMART" id="SM00382">
    <property type="entry name" value="AAA"/>
    <property type="match status" value="1"/>
</dbReference>
<keyword evidence="8 9" id="KW-0482">Metalloprotease</keyword>
<dbReference type="SUPFAM" id="SSF52540">
    <property type="entry name" value="P-loop containing nucleoside triphosphate hydrolases"/>
    <property type="match status" value="1"/>
</dbReference>
<organism evidence="12 13">
    <name type="scientific">Flagellimonas abyssi</name>
    <dbReference type="NCBI Taxonomy" id="2864871"/>
    <lineage>
        <taxon>Bacteria</taxon>
        <taxon>Pseudomonadati</taxon>
        <taxon>Bacteroidota</taxon>
        <taxon>Flavobacteriia</taxon>
        <taxon>Flavobacteriales</taxon>
        <taxon>Flavobacteriaceae</taxon>
        <taxon>Flagellimonas</taxon>
    </lineage>
</organism>
<dbReference type="RefSeq" id="WP_220115269.1">
    <property type="nucleotide sequence ID" value="NZ_JAHZSV010000062.1"/>
</dbReference>
<dbReference type="InterPro" id="IPR037219">
    <property type="entry name" value="Peptidase_M41-like"/>
</dbReference>
<dbReference type="NCBIfam" id="TIGR01241">
    <property type="entry name" value="FtsH_fam"/>
    <property type="match status" value="1"/>
</dbReference>
<comment type="similarity">
    <text evidence="1 9">In the C-terminal section; belongs to the peptidase M41 family.</text>
</comment>
<keyword evidence="2 9" id="KW-0645">Protease</keyword>
<comment type="subcellular location">
    <subcellularLocation>
        <location evidence="9">Cell membrane</location>
        <topology evidence="9">Multi-pass membrane protein</topology>
        <orientation evidence="9">Cytoplasmic side</orientation>
    </subcellularLocation>
</comment>
<dbReference type="PANTHER" id="PTHR43655">
    <property type="entry name" value="ATP-DEPENDENT PROTEASE"/>
    <property type="match status" value="1"/>
</dbReference>
<comment type="similarity">
    <text evidence="10">Belongs to the AAA ATPase family.</text>
</comment>
<gene>
    <name evidence="9 12" type="primary">ftsH</name>
    <name evidence="12" type="ORF">K1F36_19375</name>
</gene>
<dbReference type="Pfam" id="PF06480">
    <property type="entry name" value="FtsH_ext"/>
    <property type="match status" value="1"/>
</dbReference>
<evidence type="ECO:0000256" key="6">
    <source>
        <dbReference type="ARBA" id="ARBA00022833"/>
    </source>
</evidence>
<dbReference type="InterPro" id="IPR050928">
    <property type="entry name" value="ATP-dep_Zn_Metalloprotease"/>
</dbReference>
<comment type="caution">
    <text evidence="12">The sequence shown here is derived from an EMBL/GenBank/DDBJ whole genome shotgun (WGS) entry which is preliminary data.</text>
</comment>
<reference evidence="12 13" key="1">
    <citation type="submission" date="2021-08" db="EMBL/GenBank/DDBJ databases">
        <title>Muricauda profundi sp. nov., a marine bacterium isolated from deep seawater of the Mariana Trench.</title>
        <authorList>
            <person name="Wei Y."/>
        </authorList>
    </citation>
    <scope>NUCLEOTIDE SEQUENCE [LARGE SCALE GENOMIC DNA]</scope>
    <source>
        <strain evidence="12 13">W52</strain>
    </source>
</reference>
<keyword evidence="9" id="KW-1003">Cell membrane</keyword>
<dbReference type="InterPro" id="IPR003593">
    <property type="entry name" value="AAA+_ATPase"/>
</dbReference>
<keyword evidence="9" id="KW-0472">Membrane</keyword>
<evidence type="ECO:0000256" key="9">
    <source>
        <dbReference type="HAMAP-Rule" id="MF_01458"/>
    </source>
</evidence>
<evidence type="ECO:0000313" key="13">
    <source>
        <dbReference type="Proteomes" id="UP001196136"/>
    </source>
</evidence>
<dbReference type="InterPro" id="IPR000642">
    <property type="entry name" value="Peptidase_M41"/>
</dbReference>
<dbReference type="PANTHER" id="PTHR43655:SF2">
    <property type="entry name" value="AFG3 LIKE MATRIX AAA PEPTIDASE SUBUNIT 2, ISOFORM A"/>
    <property type="match status" value="1"/>
</dbReference>
<keyword evidence="13" id="KW-1185">Reference proteome</keyword>
<dbReference type="Gene3D" id="1.20.58.760">
    <property type="entry name" value="Peptidase M41"/>
    <property type="match status" value="1"/>
</dbReference>
<keyword evidence="4 9" id="KW-0547">Nucleotide-binding</keyword>